<keyword evidence="2" id="KW-1185">Reference proteome</keyword>
<name>A0AA38GGT1_TAXCH</name>
<feature type="non-terminal residue" evidence="1">
    <location>
        <position position="59"/>
    </location>
</feature>
<evidence type="ECO:0000313" key="1">
    <source>
        <dbReference type="EMBL" id="KAH9322811.1"/>
    </source>
</evidence>
<reference evidence="1 2" key="1">
    <citation type="journal article" date="2021" name="Nat. Plants">
        <title>The Taxus genome provides insights into paclitaxel biosynthesis.</title>
        <authorList>
            <person name="Xiong X."/>
            <person name="Gou J."/>
            <person name="Liao Q."/>
            <person name="Li Y."/>
            <person name="Zhou Q."/>
            <person name="Bi G."/>
            <person name="Li C."/>
            <person name="Du R."/>
            <person name="Wang X."/>
            <person name="Sun T."/>
            <person name="Guo L."/>
            <person name="Liang H."/>
            <person name="Lu P."/>
            <person name="Wu Y."/>
            <person name="Zhang Z."/>
            <person name="Ro D.K."/>
            <person name="Shang Y."/>
            <person name="Huang S."/>
            <person name="Yan J."/>
        </authorList>
    </citation>
    <scope>NUCLEOTIDE SEQUENCE [LARGE SCALE GENOMIC DNA]</scope>
    <source>
        <strain evidence="1">Ta-2019</strain>
    </source>
</reference>
<accession>A0AA38GGT1</accession>
<sequence length="59" mass="6830">MREKESIVAYLLRVDQVVNTMRGLGKEVKEEVVVQKVLRSITPKFDPKVFVIEEAKDLK</sequence>
<organism evidence="1 2">
    <name type="scientific">Taxus chinensis</name>
    <name type="common">Chinese yew</name>
    <name type="synonym">Taxus wallichiana var. chinensis</name>
    <dbReference type="NCBI Taxonomy" id="29808"/>
    <lineage>
        <taxon>Eukaryota</taxon>
        <taxon>Viridiplantae</taxon>
        <taxon>Streptophyta</taxon>
        <taxon>Embryophyta</taxon>
        <taxon>Tracheophyta</taxon>
        <taxon>Spermatophyta</taxon>
        <taxon>Pinopsida</taxon>
        <taxon>Pinidae</taxon>
        <taxon>Conifers II</taxon>
        <taxon>Cupressales</taxon>
        <taxon>Taxaceae</taxon>
        <taxon>Taxus</taxon>
    </lineage>
</organism>
<proteinExistence type="predicted"/>
<protein>
    <submittedName>
        <fullName evidence="1">Uncharacterized protein</fullName>
    </submittedName>
</protein>
<dbReference type="EMBL" id="JAHRHJ020000003">
    <property type="protein sequence ID" value="KAH9322811.1"/>
    <property type="molecule type" value="Genomic_DNA"/>
</dbReference>
<dbReference type="Pfam" id="PF14223">
    <property type="entry name" value="Retrotran_gag_2"/>
    <property type="match status" value="1"/>
</dbReference>
<gene>
    <name evidence="1" type="ORF">KI387_017450</name>
</gene>
<dbReference type="Proteomes" id="UP000824469">
    <property type="component" value="Unassembled WGS sequence"/>
</dbReference>
<dbReference type="AlphaFoldDB" id="A0AA38GGT1"/>
<comment type="caution">
    <text evidence="1">The sequence shown here is derived from an EMBL/GenBank/DDBJ whole genome shotgun (WGS) entry which is preliminary data.</text>
</comment>
<evidence type="ECO:0000313" key="2">
    <source>
        <dbReference type="Proteomes" id="UP000824469"/>
    </source>
</evidence>